<dbReference type="SUPFAM" id="SSF57667">
    <property type="entry name" value="beta-beta-alpha zinc fingers"/>
    <property type="match status" value="1"/>
</dbReference>
<dbReference type="InterPro" id="IPR013087">
    <property type="entry name" value="Znf_C2H2_type"/>
</dbReference>
<feature type="domain" description="C2H2-type" evidence="3">
    <location>
        <begin position="62"/>
        <end position="90"/>
    </location>
</feature>
<feature type="domain" description="C2H2-type" evidence="3">
    <location>
        <begin position="33"/>
        <end position="60"/>
    </location>
</feature>
<dbReference type="GO" id="GO:0008270">
    <property type="term" value="F:zinc ion binding"/>
    <property type="evidence" value="ECO:0007669"/>
    <property type="project" value="UniProtKB-KW"/>
</dbReference>
<dbReference type="PROSITE" id="PS50157">
    <property type="entry name" value="ZINC_FINGER_C2H2_2"/>
    <property type="match status" value="2"/>
</dbReference>
<name>A0AAE1GGL7_PETCI</name>
<dbReference type="Proteomes" id="UP001286313">
    <property type="component" value="Unassembled WGS sequence"/>
</dbReference>
<evidence type="ECO:0000256" key="2">
    <source>
        <dbReference type="SAM" id="MobiDB-lite"/>
    </source>
</evidence>
<evidence type="ECO:0000313" key="5">
    <source>
        <dbReference type="Proteomes" id="UP001286313"/>
    </source>
</evidence>
<dbReference type="PROSITE" id="PS00028">
    <property type="entry name" value="ZINC_FINGER_C2H2_1"/>
    <property type="match status" value="1"/>
</dbReference>
<dbReference type="Pfam" id="PF00096">
    <property type="entry name" value="zf-C2H2"/>
    <property type="match status" value="1"/>
</dbReference>
<evidence type="ECO:0000313" key="4">
    <source>
        <dbReference type="EMBL" id="KAK3891364.1"/>
    </source>
</evidence>
<dbReference type="Gene3D" id="3.30.160.60">
    <property type="entry name" value="Classic Zinc Finger"/>
    <property type="match status" value="1"/>
</dbReference>
<evidence type="ECO:0000259" key="3">
    <source>
        <dbReference type="PROSITE" id="PS50157"/>
    </source>
</evidence>
<dbReference type="EMBL" id="JAWQEG010000350">
    <property type="protein sequence ID" value="KAK3891364.1"/>
    <property type="molecule type" value="Genomic_DNA"/>
</dbReference>
<evidence type="ECO:0000256" key="1">
    <source>
        <dbReference type="PROSITE-ProRule" id="PRU00042"/>
    </source>
</evidence>
<keyword evidence="1" id="KW-0862">Zinc</keyword>
<keyword evidence="5" id="KW-1185">Reference proteome</keyword>
<gene>
    <name evidence="4" type="ORF">Pcinc_004738</name>
</gene>
<accession>A0AAE1GGL7</accession>
<organism evidence="4 5">
    <name type="scientific">Petrolisthes cinctipes</name>
    <name type="common">Flat porcelain crab</name>
    <dbReference type="NCBI Taxonomy" id="88211"/>
    <lineage>
        <taxon>Eukaryota</taxon>
        <taxon>Metazoa</taxon>
        <taxon>Ecdysozoa</taxon>
        <taxon>Arthropoda</taxon>
        <taxon>Crustacea</taxon>
        <taxon>Multicrustacea</taxon>
        <taxon>Malacostraca</taxon>
        <taxon>Eumalacostraca</taxon>
        <taxon>Eucarida</taxon>
        <taxon>Decapoda</taxon>
        <taxon>Pleocyemata</taxon>
        <taxon>Anomura</taxon>
        <taxon>Galatheoidea</taxon>
        <taxon>Porcellanidae</taxon>
        <taxon>Petrolisthes</taxon>
    </lineage>
</organism>
<feature type="region of interest" description="Disordered" evidence="2">
    <location>
        <begin position="100"/>
        <end position="120"/>
    </location>
</feature>
<dbReference type="AlphaFoldDB" id="A0AAE1GGL7"/>
<dbReference type="InterPro" id="IPR036236">
    <property type="entry name" value="Znf_C2H2_sf"/>
</dbReference>
<reference evidence="4" key="1">
    <citation type="submission" date="2023-10" db="EMBL/GenBank/DDBJ databases">
        <title>Genome assemblies of two species of porcelain crab, Petrolisthes cinctipes and Petrolisthes manimaculis (Anomura: Porcellanidae).</title>
        <authorList>
            <person name="Angst P."/>
        </authorList>
    </citation>
    <scope>NUCLEOTIDE SEQUENCE</scope>
    <source>
        <strain evidence="4">PB745_01</strain>
        <tissue evidence="4">Gill</tissue>
    </source>
</reference>
<protein>
    <recommendedName>
        <fullName evidence="3">C2H2-type domain-containing protein</fullName>
    </recommendedName>
</protein>
<comment type="caution">
    <text evidence="4">The sequence shown here is derived from an EMBL/GenBank/DDBJ whole genome shotgun (WGS) entry which is preliminary data.</text>
</comment>
<keyword evidence="1" id="KW-0479">Metal-binding</keyword>
<proteinExistence type="predicted"/>
<sequence length="133" mass="15004">MEESANVSNCEEKVDVSQYLSMQVILQDVNETFQCGECGQLLPDCDKLREHQTFHGGEKKNNMCSLCGKMFTRKSDLTPPQPHPHGGEALQVYRVWQTLHPNQRPQPPHPGHTPGRRDTSVMNVVNDSHVTVI</sequence>
<keyword evidence="1" id="KW-0863">Zinc-finger</keyword>